<keyword evidence="6" id="KW-1185">Reference proteome</keyword>
<reference evidence="5" key="1">
    <citation type="submission" date="2021-05" db="EMBL/GenBank/DDBJ databases">
        <authorList>
            <person name="Kaiqin L."/>
            <person name="Jian G."/>
        </authorList>
    </citation>
    <scope>NUCLEOTIDE SEQUENCE</scope>
    <source>
        <strain evidence="5">HDS5</strain>
    </source>
</reference>
<dbReference type="AlphaFoldDB" id="A0A975QJT2"/>
<sequence length="293" mass="28936">MSRKLRSLARLVRLPAALTVLGDSLTGAAAAGRLGRPRAWALPAASVCLYWAGMALNDYADRDLDAVERPERPLPSGEVTPGGALAVATGLTAAGVGIAALAGGGRSALVASALATTVWTYDLVLKPTPLAPLGMAVNRGLDVLLGAGDRTGAAMLPAAAMAVHTYGVTTLSRGEVHGTRPEVAAGALACTLTGALVAAYPSRTAPATARGSVGELAAGAFAGSFATTVGLAQARALAEPSADHAREATGTGIRGMIPLQAALLSRYGAVGTACALAAGAPVTARAARAVSVT</sequence>
<evidence type="ECO:0000256" key="4">
    <source>
        <dbReference type="ARBA" id="ARBA00023136"/>
    </source>
</evidence>
<dbReference type="InterPro" id="IPR044878">
    <property type="entry name" value="UbiA_sf"/>
</dbReference>
<gene>
    <name evidence="5" type="ORF">KGD82_03260</name>
</gene>
<accession>A0A975QJT2</accession>
<protein>
    <submittedName>
        <fullName evidence="5">UbiA family prenyltransferase</fullName>
    </submittedName>
</protein>
<keyword evidence="2" id="KW-0812">Transmembrane</keyword>
<dbReference type="Gene3D" id="1.10.357.140">
    <property type="entry name" value="UbiA prenyltransferase"/>
    <property type="match status" value="1"/>
</dbReference>
<dbReference type="NCBIfam" id="NF045897">
    <property type="entry name" value="SCO3242_trans"/>
    <property type="match status" value="1"/>
</dbReference>
<dbReference type="PANTHER" id="PTHR42723:SF1">
    <property type="entry name" value="CHLOROPHYLL SYNTHASE, CHLOROPLASTIC"/>
    <property type="match status" value="1"/>
</dbReference>
<dbReference type="Pfam" id="PF01040">
    <property type="entry name" value="UbiA"/>
    <property type="match status" value="1"/>
</dbReference>
<evidence type="ECO:0000256" key="1">
    <source>
        <dbReference type="ARBA" id="ARBA00004141"/>
    </source>
</evidence>
<evidence type="ECO:0000313" key="6">
    <source>
        <dbReference type="Proteomes" id="UP000682416"/>
    </source>
</evidence>
<dbReference type="GO" id="GO:0016765">
    <property type="term" value="F:transferase activity, transferring alkyl or aryl (other than methyl) groups"/>
    <property type="evidence" value="ECO:0007669"/>
    <property type="project" value="InterPro"/>
</dbReference>
<keyword evidence="4" id="KW-0472">Membrane</keyword>
<comment type="subcellular location">
    <subcellularLocation>
        <location evidence="1">Membrane</location>
        <topology evidence="1">Multi-pass membrane protein</topology>
    </subcellularLocation>
</comment>
<dbReference type="CDD" id="cd13964">
    <property type="entry name" value="PT_UbiA_1"/>
    <property type="match status" value="1"/>
</dbReference>
<evidence type="ECO:0000313" key="5">
    <source>
        <dbReference type="EMBL" id="QVJ01956.1"/>
    </source>
</evidence>
<evidence type="ECO:0000256" key="3">
    <source>
        <dbReference type="ARBA" id="ARBA00022989"/>
    </source>
</evidence>
<dbReference type="Proteomes" id="UP000682416">
    <property type="component" value="Chromosome"/>
</dbReference>
<proteinExistence type="predicted"/>
<keyword evidence="3" id="KW-1133">Transmembrane helix</keyword>
<dbReference type="KEGG" id="nec:KGD82_03260"/>
<dbReference type="GO" id="GO:0016020">
    <property type="term" value="C:membrane"/>
    <property type="evidence" value="ECO:0007669"/>
    <property type="project" value="UniProtKB-SubCell"/>
</dbReference>
<dbReference type="EMBL" id="CP074402">
    <property type="protein sequence ID" value="QVJ01956.1"/>
    <property type="molecule type" value="Genomic_DNA"/>
</dbReference>
<name>A0A975QJT2_9ACTN</name>
<evidence type="ECO:0000256" key="2">
    <source>
        <dbReference type="ARBA" id="ARBA00022692"/>
    </source>
</evidence>
<organism evidence="5 6">
    <name type="scientific">Nocardiopsis eucommiae</name>
    <dbReference type="NCBI Taxonomy" id="2831970"/>
    <lineage>
        <taxon>Bacteria</taxon>
        <taxon>Bacillati</taxon>
        <taxon>Actinomycetota</taxon>
        <taxon>Actinomycetes</taxon>
        <taxon>Streptosporangiales</taxon>
        <taxon>Nocardiopsidaceae</taxon>
        <taxon>Nocardiopsis</taxon>
    </lineage>
</organism>
<dbReference type="PANTHER" id="PTHR42723">
    <property type="entry name" value="CHLOROPHYLL SYNTHASE"/>
    <property type="match status" value="1"/>
</dbReference>
<dbReference type="InterPro" id="IPR050475">
    <property type="entry name" value="Prenyltransferase_related"/>
</dbReference>
<dbReference type="InterPro" id="IPR000537">
    <property type="entry name" value="UbiA_prenyltransferase"/>
</dbReference>